<dbReference type="Proteomes" id="UP001231941">
    <property type="component" value="Unassembled WGS sequence"/>
</dbReference>
<comment type="caution">
    <text evidence="1">The sequence shown here is derived from an EMBL/GenBank/DDBJ whole genome shotgun (WGS) entry which is preliminary data.</text>
</comment>
<sequence>MRLGSKHTKVDTKYYKIAHNDPNHTKYLTNGLYQMLSNVSNRKIIVLCIGSDRSTGDSLGPLVGYHLSQFKNSSFKIFGTLDEPVHAVNLNDKITEIKNQYHNPFIIAVDACLGKVTSVGHIQIGDGPLKPGAGVNKNLPAVGDIHVTGIVNVSGFMEYFVLQNTRLNLVVNMSKIIADSIQLSTRYFGHQSVNHTV</sequence>
<dbReference type="InterPro" id="IPR023430">
    <property type="entry name" value="Pept_HybD-like_dom_sf"/>
</dbReference>
<keyword evidence="1" id="KW-0378">Hydrolase</keyword>
<dbReference type="InterPro" id="IPR009665">
    <property type="entry name" value="YyaC"/>
</dbReference>
<accession>A0ABT9J373</accession>
<evidence type="ECO:0000313" key="2">
    <source>
        <dbReference type="Proteomes" id="UP001231941"/>
    </source>
</evidence>
<dbReference type="GO" id="GO:0006508">
    <property type="term" value="P:proteolysis"/>
    <property type="evidence" value="ECO:0007669"/>
    <property type="project" value="UniProtKB-KW"/>
</dbReference>
<protein>
    <submittedName>
        <fullName evidence="1">Spore protease YyaC</fullName>
    </submittedName>
</protein>
<dbReference type="Pfam" id="PF06866">
    <property type="entry name" value="DUF1256"/>
    <property type="match status" value="1"/>
</dbReference>
<gene>
    <name evidence="1" type="primary">yyaC</name>
    <name evidence="1" type="ORF">Q5Y73_18380</name>
</gene>
<dbReference type="GO" id="GO:0008233">
    <property type="term" value="F:peptidase activity"/>
    <property type="evidence" value="ECO:0007669"/>
    <property type="project" value="UniProtKB-KW"/>
</dbReference>
<name>A0ABT9J373_9BACL</name>
<reference evidence="1 2" key="1">
    <citation type="submission" date="2023-08" db="EMBL/GenBank/DDBJ databases">
        <authorList>
            <person name="Park J.-S."/>
        </authorList>
    </citation>
    <scope>NUCLEOTIDE SEQUENCE [LARGE SCALE GENOMIC DNA]</scope>
    <source>
        <strain evidence="1 2">2205SS18-9</strain>
    </source>
</reference>
<dbReference type="RefSeq" id="WP_305993374.1">
    <property type="nucleotide sequence ID" value="NZ_JAVAMP010000011.1"/>
</dbReference>
<evidence type="ECO:0000313" key="1">
    <source>
        <dbReference type="EMBL" id="MDP5276069.1"/>
    </source>
</evidence>
<dbReference type="EMBL" id="JAVAMP010000011">
    <property type="protein sequence ID" value="MDP5276069.1"/>
    <property type="molecule type" value="Genomic_DNA"/>
</dbReference>
<dbReference type="SUPFAM" id="SSF53163">
    <property type="entry name" value="HybD-like"/>
    <property type="match status" value="1"/>
</dbReference>
<dbReference type="NCBIfam" id="TIGR02841">
    <property type="entry name" value="spore_YyaC"/>
    <property type="match status" value="1"/>
</dbReference>
<keyword evidence="1" id="KW-0645">Protease</keyword>
<proteinExistence type="predicted"/>
<keyword evidence="2" id="KW-1185">Reference proteome</keyword>
<organism evidence="1 2">
    <name type="scientific">Chengkuizengella axinellae</name>
    <dbReference type="NCBI Taxonomy" id="3064388"/>
    <lineage>
        <taxon>Bacteria</taxon>
        <taxon>Bacillati</taxon>
        <taxon>Bacillota</taxon>
        <taxon>Bacilli</taxon>
        <taxon>Bacillales</taxon>
        <taxon>Paenibacillaceae</taxon>
        <taxon>Chengkuizengella</taxon>
    </lineage>
</organism>